<keyword evidence="1" id="KW-0472">Membrane</keyword>
<keyword evidence="1" id="KW-0812">Transmembrane</keyword>
<proteinExistence type="predicted"/>
<gene>
    <name evidence="2" type="ORF">C8J55DRAFT_487784</name>
</gene>
<feature type="transmembrane region" description="Helical" evidence="1">
    <location>
        <begin position="12"/>
        <end position="33"/>
    </location>
</feature>
<reference evidence="2" key="1">
    <citation type="submission" date="2022-08" db="EMBL/GenBank/DDBJ databases">
        <authorList>
            <consortium name="DOE Joint Genome Institute"/>
            <person name="Min B."/>
            <person name="Riley R."/>
            <person name="Sierra-Patev S."/>
            <person name="Naranjo-Ortiz M."/>
            <person name="Looney B."/>
            <person name="Konkel Z."/>
            <person name="Slot J.C."/>
            <person name="Sakamoto Y."/>
            <person name="Steenwyk J.L."/>
            <person name="Rokas A."/>
            <person name="Carro J."/>
            <person name="Camarero S."/>
            <person name="Ferreira P."/>
            <person name="Molpeceres G."/>
            <person name="Ruiz-Duenas F.J."/>
            <person name="Serrano A."/>
            <person name="Henrissat B."/>
            <person name="Drula E."/>
            <person name="Hughes K.W."/>
            <person name="Mata J.L."/>
            <person name="Ishikawa N.K."/>
            <person name="Vargas-Isla R."/>
            <person name="Ushijima S."/>
            <person name="Smith C.A."/>
            <person name="Ahrendt S."/>
            <person name="Andreopoulos W."/>
            <person name="He G."/>
            <person name="Labutti K."/>
            <person name="Lipzen A."/>
            <person name="Ng V."/>
            <person name="Sandor L."/>
            <person name="Barry K."/>
            <person name="Martinez A.T."/>
            <person name="Xiao Y."/>
            <person name="Gibbons J.G."/>
            <person name="Terashima K."/>
            <person name="Hibbett D.S."/>
            <person name="Grigoriev I.V."/>
        </authorList>
    </citation>
    <scope>NUCLEOTIDE SEQUENCE</scope>
    <source>
        <strain evidence="2">Sp2 HRB7682 ss15</strain>
    </source>
</reference>
<reference evidence="2" key="2">
    <citation type="journal article" date="2023" name="Proc. Natl. Acad. Sci. U.S.A.">
        <title>A global phylogenomic analysis of the shiitake genus Lentinula.</title>
        <authorList>
            <person name="Sierra-Patev S."/>
            <person name="Min B."/>
            <person name="Naranjo-Ortiz M."/>
            <person name="Looney B."/>
            <person name="Konkel Z."/>
            <person name="Slot J.C."/>
            <person name="Sakamoto Y."/>
            <person name="Steenwyk J.L."/>
            <person name="Rokas A."/>
            <person name="Carro J."/>
            <person name="Camarero S."/>
            <person name="Ferreira P."/>
            <person name="Molpeceres G."/>
            <person name="Ruiz-Duenas F.J."/>
            <person name="Serrano A."/>
            <person name="Henrissat B."/>
            <person name="Drula E."/>
            <person name="Hughes K.W."/>
            <person name="Mata J.L."/>
            <person name="Ishikawa N.K."/>
            <person name="Vargas-Isla R."/>
            <person name="Ushijima S."/>
            <person name="Smith C.A."/>
            <person name="Donoghue J."/>
            <person name="Ahrendt S."/>
            <person name="Andreopoulos W."/>
            <person name="He G."/>
            <person name="LaButti K."/>
            <person name="Lipzen A."/>
            <person name="Ng V."/>
            <person name="Riley R."/>
            <person name="Sandor L."/>
            <person name="Barry K."/>
            <person name="Martinez A.T."/>
            <person name="Xiao Y."/>
            <person name="Gibbons J.G."/>
            <person name="Terashima K."/>
            <person name="Grigoriev I.V."/>
            <person name="Hibbett D."/>
        </authorList>
    </citation>
    <scope>NUCLEOTIDE SEQUENCE</scope>
    <source>
        <strain evidence="2">Sp2 HRB7682 ss15</strain>
    </source>
</reference>
<dbReference type="AlphaFoldDB" id="A0A9W9AM91"/>
<organism evidence="2 3">
    <name type="scientific">Lentinula lateritia</name>
    <dbReference type="NCBI Taxonomy" id="40482"/>
    <lineage>
        <taxon>Eukaryota</taxon>
        <taxon>Fungi</taxon>
        <taxon>Dikarya</taxon>
        <taxon>Basidiomycota</taxon>
        <taxon>Agaricomycotina</taxon>
        <taxon>Agaricomycetes</taxon>
        <taxon>Agaricomycetidae</taxon>
        <taxon>Agaricales</taxon>
        <taxon>Marasmiineae</taxon>
        <taxon>Omphalotaceae</taxon>
        <taxon>Lentinula</taxon>
    </lineage>
</organism>
<dbReference type="EMBL" id="JANVFS010000011">
    <property type="protein sequence ID" value="KAJ4484720.1"/>
    <property type="molecule type" value="Genomic_DNA"/>
</dbReference>
<evidence type="ECO:0000313" key="3">
    <source>
        <dbReference type="Proteomes" id="UP001150238"/>
    </source>
</evidence>
<protein>
    <submittedName>
        <fullName evidence="2">Uncharacterized protein</fullName>
    </submittedName>
</protein>
<sequence>MRLLLPSPYRLYIASFLLVIALLNVAVVSRPVATSCLKLERRVSDALPEDYQIYLARWHPARKEYVSKDAAFNEIQVVRFFMEGTVPDHRAGFEFVATPNGNKIERVEYPASFGQRSFESIMLRVDQVQLGNFACVDSMFNIEFLQGVTDKLIISDLDFVLTILRSIGLSHSPAWRELCGNMNRARAAWNERHRHLYTSPSESKT</sequence>
<keyword evidence="1" id="KW-1133">Transmembrane helix</keyword>
<comment type="caution">
    <text evidence="2">The sequence shown here is derived from an EMBL/GenBank/DDBJ whole genome shotgun (WGS) entry which is preliminary data.</text>
</comment>
<name>A0A9W9AM91_9AGAR</name>
<evidence type="ECO:0000256" key="1">
    <source>
        <dbReference type="SAM" id="Phobius"/>
    </source>
</evidence>
<dbReference type="Proteomes" id="UP001150238">
    <property type="component" value="Unassembled WGS sequence"/>
</dbReference>
<evidence type="ECO:0000313" key="2">
    <source>
        <dbReference type="EMBL" id="KAJ4484720.1"/>
    </source>
</evidence>
<accession>A0A9W9AM91</accession>